<evidence type="ECO:0000313" key="2">
    <source>
        <dbReference type="Proteomes" id="UP001056778"/>
    </source>
</evidence>
<evidence type="ECO:0000313" key="1">
    <source>
        <dbReference type="EMBL" id="KAI4456382.1"/>
    </source>
</evidence>
<accession>A0ACB9SN32</accession>
<keyword evidence="2" id="KW-1185">Reference proteome</keyword>
<keyword evidence="1" id="KW-0418">Kinase</keyword>
<protein>
    <submittedName>
        <fullName evidence="1">Nucleoside diphosphate kinase 6</fullName>
    </submittedName>
</protein>
<proteinExistence type="predicted"/>
<dbReference type="Proteomes" id="UP001056778">
    <property type="component" value="Chromosome 8"/>
</dbReference>
<name>A0ACB9SN32_HOLOL</name>
<comment type="caution">
    <text evidence="1">The sequence shown here is derived from an EMBL/GenBank/DDBJ whole genome shotgun (WGS) entry which is preliminary data.</text>
</comment>
<organism evidence="1 2">
    <name type="scientific">Holotrichia oblita</name>
    <name type="common">Chafer beetle</name>
    <dbReference type="NCBI Taxonomy" id="644536"/>
    <lineage>
        <taxon>Eukaryota</taxon>
        <taxon>Metazoa</taxon>
        <taxon>Ecdysozoa</taxon>
        <taxon>Arthropoda</taxon>
        <taxon>Hexapoda</taxon>
        <taxon>Insecta</taxon>
        <taxon>Pterygota</taxon>
        <taxon>Neoptera</taxon>
        <taxon>Endopterygota</taxon>
        <taxon>Coleoptera</taxon>
        <taxon>Polyphaga</taxon>
        <taxon>Scarabaeiformia</taxon>
        <taxon>Scarabaeidae</taxon>
        <taxon>Melolonthinae</taxon>
        <taxon>Holotrichia</taxon>
    </lineage>
</organism>
<reference evidence="1" key="1">
    <citation type="submission" date="2022-04" db="EMBL/GenBank/DDBJ databases">
        <title>Chromosome-scale genome assembly of Holotrichia oblita Faldermann.</title>
        <authorList>
            <person name="Rongchong L."/>
        </authorList>
    </citation>
    <scope>NUCLEOTIDE SEQUENCE</scope>
    <source>
        <strain evidence="1">81SQS9</strain>
    </source>
</reference>
<sequence length="115" mass="13617">MNIIYFSGASELYILARENAIGEWRKLMGPTKVFKTQFEVPASIRGIYGYSDTRNATHGSDSEESAKREIGIFFPEFNYENWFEKEEPKFRDDNVEFLNDLFLHRIKNVRRVNRI</sequence>
<keyword evidence="1" id="KW-0808">Transferase</keyword>
<gene>
    <name evidence="1" type="ORF">MML48_8g00004979</name>
</gene>
<dbReference type="EMBL" id="CM043022">
    <property type="protein sequence ID" value="KAI4456382.1"/>
    <property type="molecule type" value="Genomic_DNA"/>
</dbReference>